<dbReference type="PANTHER" id="PTHR22753">
    <property type="entry name" value="TRANSMEMBRANE PROTEIN 68"/>
    <property type="match status" value="1"/>
</dbReference>
<reference evidence="2" key="1">
    <citation type="submission" date="2022-08" db="EMBL/GenBank/DDBJ databases">
        <title>Complete genome sequence of 14 non-tuberculosis mycobacteria type-strains.</title>
        <authorList>
            <person name="Igarashi Y."/>
            <person name="Osugi A."/>
            <person name="Mitarai S."/>
        </authorList>
    </citation>
    <scope>NUCLEOTIDE SEQUENCE</scope>
    <source>
        <strain evidence="2">ATCC 51985</strain>
    </source>
</reference>
<dbReference type="RefSeq" id="WP_239719842.1">
    <property type="nucleotide sequence ID" value="NZ_CP092423.2"/>
</dbReference>
<evidence type="ECO:0000313" key="3">
    <source>
        <dbReference type="Proteomes" id="UP001055171"/>
    </source>
</evidence>
<gene>
    <name evidence="2" type="ORF">MJO58_14580</name>
</gene>
<evidence type="ECO:0000313" key="2">
    <source>
        <dbReference type="EMBL" id="ULP40255.1"/>
    </source>
</evidence>
<protein>
    <submittedName>
        <fullName evidence="2">Acyltransferase family protein</fullName>
    </submittedName>
</protein>
<organism evidence="2 3">
    <name type="scientific">Mycobacterium lentiflavum</name>
    <dbReference type="NCBI Taxonomy" id="141349"/>
    <lineage>
        <taxon>Bacteria</taxon>
        <taxon>Bacillati</taxon>
        <taxon>Actinomycetota</taxon>
        <taxon>Actinomycetes</taxon>
        <taxon>Mycobacteriales</taxon>
        <taxon>Mycobacteriaceae</taxon>
        <taxon>Mycobacterium</taxon>
        <taxon>Mycobacterium simiae complex</taxon>
    </lineage>
</organism>
<keyword evidence="2" id="KW-0012">Acyltransferase</keyword>
<accession>A0ABY3US32</accession>
<keyword evidence="3" id="KW-1185">Reference proteome</keyword>
<dbReference type="EMBL" id="CP092423">
    <property type="protein sequence ID" value="ULP40255.1"/>
    <property type="molecule type" value="Genomic_DNA"/>
</dbReference>
<dbReference type="CDD" id="cd07987">
    <property type="entry name" value="LPLAT_MGAT-like"/>
    <property type="match status" value="1"/>
</dbReference>
<dbReference type="GO" id="GO:0016746">
    <property type="term" value="F:acyltransferase activity"/>
    <property type="evidence" value="ECO:0007669"/>
    <property type="project" value="UniProtKB-KW"/>
</dbReference>
<dbReference type="InterPro" id="IPR002123">
    <property type="entry name" value="Plipid/glycerol_acylTrfase"/>
</dbReference>
<dbReference type="Proteomes" id="UP001055171">
    <property type="component" value="Chromosome"/>
</dbReference>
<keyword evidence="2" id="KW-0808">Transferase</keyword>
<proteinExistence type="predicted"/>
<evidence type="ECO:0000259" key="1">
    <source>
        <dbReference type="Pfam" id="PF01553"/>
    </source>
</evidence>
<name>A0ABY3US32_MYCLN</name>
<dbReference type="SUPFAM" id="SSF69593">
    <property type="entry name" value="Glycerol-3-phosphate (1)-acyltransferase"/>
    <property type="match status" value="1"/>
</dbReference>
<feature type="domain" description="Phospholipid/glycerol acyltransferase" evidence="1">
    <location>
        <begin position="41"/>
        <end position="167"/>
    </location>
</feature>
<sequence length="286" mass="31489">MTDGIDLAAIMEPNRRVRTLRTVLDTMTERLRPVVELCRPYVDGAETLSGDGRFLLVGNHTQAGSEIFMISDAVRRTIGSRVRPLADRNFGRMRGLPADLVAAFGGVVGAPETARELMAHDQTILVFPGGGREIAKFKGEEYTLQWRGRSGFARLSVENGYPIVPAGLVGGDDVYRSWTTRDGIYAKFSAALGRRLNGRPDMAMPLLRGIGPTLIPRPQRMYLRFGAPIDTSRPLGIGASEWVEAVKGQTQRALEQILLELRQLRAADPYRGLNPLAWREAIAPGH</sequence>
<dbReference type="PANTHER" id="PTHR22753:SF48">
    <property type="entry name" value="PHOSPHOLIPID_GLYCEROL ACYLTRANSFERASE DOMAIN-CONTAINING PROTEIN"/>
    <property type="match status" value="1"/>
</dbReference>
<dbReference type="Pfam" id="PF01553">
    <property type="entry name" value="Acyltransferase"/>
    <property type="match status" value="1"/>
</dbReference>